<evidence type="ECO:0000313" key="2">
    <source>
        <dbReference type="Proteomes" id="UP001062846"/>
    </source>
</evidence>
<comment type="caution">
    <text evidence="1">The sequence shown here is derived from an EMBL/GenBank/DDBJ whole genome shotgun (WGS) entry which is preliminary data.</text>
</comment>
<dbReference type="EMBL" id="CM046394">
    <property type="protein sequence ID" value="KAI8547660.1"/>
    <property type="molecule type" value="Genomic_DNA"/>
</dbReference>
<gene>
    <name evidence="1" type="ORF">RHMOL_Rhmol07G0213100</name>
</gene>
<name>A0ACC0N3B8_RHOML</name>
<evidence type="ECO:0000313" key="1">
    <source>
        <dbReference type="EMBL" id="KAI8547660.1"/>
    </source>
</evidence>
<accession>A0ACC0N3B8</accession>
<proteinExistence type="predicted"/>
<protein>
    <submittedName>
        <fullName evidence="1">Uncharacterized protein</fullName>
    </submittedName>
</protein>
<reference evidence="1" key="1">
    <citation type="submission" date="2022-02" db="EMBL/GenBank/DDBJ databases">
        <title>Plant Genome Project.</title>
        <authorList>
            <person name="Zhang R.-G."/>
        </authorList>
    </citation>
    <scope>NUCLEOTIDE SEQUENCE</scope>
    <source>
        <strain evidence="1">AT1</strain>
    </source>
</reference>
<sequence>MYMLPLLLPFICFSSTTAPAYDDGPGEKPNGSATTFLQNGQPRTAFVRFDTKNQRSQSLTASGRLGDLLLPGMLSPDLGSVWSLIIFTFFFLD</sequence>
<keyword evidence="2" id="KW-1185">Reference proteome</keyword>
<dbReference type="Proteomes" id="UP001062846">
    <property type="component" value="Chromosome 7"/>
</dbReference>
<organism evidence="1 2">
    <name type="scientific">Rhododendron molle</name>
    <name type="common">Chinese azalea</name>
    <name type="synonym">Azalea mollis</name>
    <dbReference type="NCBI Taxonomy" id="49168"/>
    <lineage>
        <taxon>Eukaryota</taxon>
        <taxon>Viridiplantae</taxon>
        <taxon>Streptophyta</taxon>
        <taxon>Embryophyta</taxon>
        <taxon>Tracheophyta</taxon>
        <taxon>Spermatophyta</taxon>
        <taxon>Magnoliopsida</taxon>
        <taxon>eudicotyledons</taxon>
        <taxon>Gunneridae</taxon>
        <taxon>Pentapetalae</taxon>
        <taxon>asterids</taxon>
        <taxon>Ericales</taxon>
        <taxon>Ericaceae</taxon>
        <taxon>Ericoideae</taxon>
        <taxon>Rhodoreae</taxon>
        <taxon>Rhododendron</taxon>
    </lineage>
</organism>